<dbReference type="eggNOG" id="COG1024">
    <property type="taxonomic scope" value="Bacteria"/>
</dbReference>
<comment type="similarity">
    <text evidence="1 2">Belongs to the enoyl-CoA hydratase/isomerase family.</text>
</comment>
<sequence>MLRECRPYAQSECEAGRPRPDARADRRRQCPSRRAGAAHRDSGPAFCSGFNIGKVGSSDAGERFEALANALEAARPVTIALIQGGLYGGATDLALACDFRLGAHGVDMFMPAARLGLLFYRGGLERYVSRLGLATAKRVLLAVDKLDAAQMLACGFLDRVAGDPDALQTQAAELSESWPA</sequence>
<evidence type="ECO:0000313" key="5">
    <source>
        <dbReference type="Proteomes" id="UP000008210"/>
    </source>
</evidence>
<dbReference type="AlphaFoldDB" id="Q0KAN6"/>
<dbReference type="Gene3D" id="3.90.226.10">
    <property type="entry name" value="2-enoyl-CoA Hydratase, Chain A, domain 1"/>
    <property type="match status" value="1"/>
</dbReference>
<evidence type="ECO:0000256" key="1">
    <source>
        <dbReference type="ARBA" id="ARBA00005254"/>
    </source>
</evidence>
<proteinExistence type="inferred from homology"/>
<gene>
    <name evidence="4" type="ordered locus">H16_A1832</name>
</gene>
<evidence type="ECO:0000256" key="3">
    <source>
        <dbReference type="SAM" id="MobiDB-lite"/>
    </source>
</evidence>
<dbReference type="GO" id="GO:0004300">
    <property type="term" value="F:enoyl-CoA hydratase activity"/>
    <property type="evidence" value="ECO:0007669"/>
    <property type="project" value="UniProtKB-EC"/>
</dbReference>
<dbReference type="RefSeq" id="WP_011615340.1">
    <property type="nucleotide sequence ID" value="NC_008313.1"/>
</dbReference>
<dbReference type="Pfam" id="PF00378">
    <property type="entry name" value="ECH_1"/>
    <property type="match status" value="1"/>
</dbReference>
<accession>Q0KAN6</accession>
<keyword evidence="5" id="KW-1185">Reference proteome</keyword>
<dbReference type="GO" id="GO:0006635">
    <property type="term" value="P:fatty acid beta-oxidation"/>
    <property type="evidence" value="ECO:0007669"/>
    <property type="project" value="TreeGrafter"/>
</dbReference>
<dbReference type="Proteomes" id="UP000008210">
    <property type="component" value="Chromosome 1"/>
</dbReference>
<feature type="region of interest" description="Disordered" evidence="3">
    <location>
        <begin position="1"/>
        <end position="41"/>
    </location>
</feature>
<keyword evidence="4" id="KW-0456">Lyase</keyword>
<organism evidence="4 5">
    <name type="scientific">Cupriavidus necator (strain ATCC 17699 / DSM 428 / KCTC 22496 / NCIMB 10442 / H16 / Stanier 337)</name>
    <name type="common">Ralstonia eutropha</name>
    <dbReference type="NCBI Taxonomy" id="381666"/>
    <lineage>
        <taxon>Bacteria</taxon>
        <taxon>Pseudomonadati</taxon>
        <taxon>Pseudomonadota</taxon>
        <taxon>Betaproteobacteria</taxon>
        <taxon>Burkholderiales</taxon>
        <taxon>Burkholderiaceae</taxon>
        <taxon>Cupriavidus</taxon>
    </lineage>
</organism>
<dbReference type="PANTHER" id="PTHR11941:SF54">
    <property type="entry name" value="ENOYL-COA HYDRATASE, MITOCHONDRIAL"/>
    <property type="match status" value="1"/>
</dbReference>
<evidence type="ECO:0000313" key="4">
    <source>
        <dbReference type="EMBL" id="CAJ92935.1"/>
    </source>
</evidence>
<name>Q0KAN6_CUPNH</name>
<dbReference type="InterPro" id="IPR029045">
    <property type="entry name" value="ClpP/crotonase-like_dom_sf"/>
</dbReference>
<dbReference type="PROSITE" id="PS00166">
    <property type="entry name" value="ENOYL_COA_HYDRATASE"/>
    <property type="match status" value="1"/>
</dbReference>
<dbReference type="EC" id="4.2.1.17" evidence="4"/>
<dbReference type="EMBL" id="AM260479">
    <property type="protein sequence ID" value="CAJ92935.1"/>
    <property type="molecule type" value="Genomic_DNA"/>
</dbReference>
<protein>
    <submittedName>
        <fullName evidence="4">Enoyl-CoA hydratase/carnithine racemase</fullName>
        <ecNumber evidence="4">4.2.1.17</ecNumber>
    </submittedName>
</protein>
<dbReference type="InterPro" id="IPR018376">
    <property type="entry name" value="Enoyl-CoA_hyd/isom_CS"/>
</dbReference>
<evidence type="ECO:0000256" key="2">
    <source>
        <dbReference type="RuleBase" id="RU003707"/>
    </source>
</evidence>
<feature type="compositionally biased region" description="Basic and acidic residues" evidence="3">
    <location>
        <begin position="14"/>
        <end position="28"/>
    </location>
</feature>
<dbReference type="STRING" id="381666.H16_A1832"/>
<dbReference type="CDD" id="cd06558">
    <property type="entry name" value="crotonase-like"/>
    <property type="match status" value="1"/>
</dbReference>
<dbReference type="SUPFAM" id="SSF52096">
    <property type="entry name" value="ClpP/crotonase"/>
    <property type="match status" value="1"/>
</dbReference>
<dbReference type="InterPro" id="IPR001753">
    <property type="entry name" value="Enoyl-CoA_hydra/iso"/>
</dbReference>
<reference evidence="4 5" key="1">
    <citation type="journal article" date="2006" name="Nat. Biotechnol.">
        <title>Genome sequence of the bioplastic-producing 'Knallgas' bacterium Ralstonia eutropha H16.</title>
        <authorList>
            <person name="Pohlmann A."/>
            <person name="Fricke W.F."/>
            <person name="Reinecke F."/>
            <person name="Kusian B."/>
            <person name="Liesegang H."/>
            <person name="Cramm R."/>
            <person name="Eitinger T."/>
            <person name="Ewering C."/>
            <person name="Potter M."/>
            <person name="Schwartz E."/>
            <person name="Strittmatter A."/>
            <person name="Voss I."/>
            <person name="Gottschalk G."/>
            <person name="Steinbuechel A."/>
            <person name="Friedrich B."/>
            <person name="Bowien B."/>
        </authorList>
    </citation>
    <scope>NUCLEOTIDE SEQUENCE [LARGE SCALE GENOMIC DNA]</scope>
    <source>
        <strain evidence="5">ATCC 17699 / DSM 428 / KCTC 22496 / NCIMB 10442 / H16 / Stanier 337</strain>
    </source>
</reference>
<dbReference type="PANTHER" id="PTHR11941">
    <property type="entry name" value="ENOYL-COA HYDRATASE-RELATED"/>
    <property type="match status" value="1"/>
</dbReference>
<dbReference type="HOGENOM" id="CLU_1493852_0_0_4"/>
<dbReference type="KEGG" id="reh:H16_A1832"/>